<dbReference type="InterPro" id="IPR050954">
    <property type="entry name" value="ET_IronSulfur_Cluster-Binding"/>
</dbReference>
<gene>
    <name evidence="9" type="ORF">QNJ86_03910</name>
</gene>
<feature type="domain" description="4Fe-4S ferredoxin-type" evidence="8">
    <location>
        <begin position="82"/>
        <end position="111"/>
    </location>
</feature>
<keyword evidence="7" id="KW-0411">Iron-sulfur</keyword>
<accession>A0ABT7DK90</accession>
<dbReference type="PROSITE" id="PS51379">
    <property type="entry name" value="4FE4S_FER_2"/>
    <property type="match status" value="3"/>
</dbReference>
<dbReference type="SUPFAM" id="SSF54862">
    <property type="entry name" value="4Fe-4S ferredoxins"/>
    <property type="match status" value="1"/>
</dbReference>
<dbReference type="Gene3D" id="3.30.70.20">
    <property type="match status" value="2"/>
</dbReference>
<dbReference type="Pfam" id="PF12800">
    <property type="entry name" value="Fer4_4"/>
    <property type="match status" value="1"/>
</dbReference>
<dbReference type="CDD" id="cd16371">
    <property type="entry name" value="DMSOR_beta_like"/>
    <property type="match status" value="1"/>
</dbReference>
<keyword evidence="2" id="KW-0004">4Fe-4S</keyword>
<dbReference type="InterPro" id="IPR017896">
    <property type="entry name" value="4Fe4S_Fe-S-bd"/>
</dbReference>
<dbReference type="Proteomes" id="UP001232750">
    <property type="component" value="Unassembled WGS sequence"/>
</dbReference>
<evidence type="ECO:0000256" key="1">
    <source>
        <dbReference type="ARBA" id="ARBA00022448"/>
    </source>
</evidence>
<name>A0ABT7DK90_9ACTN</name>
<feature type="domain" description="4Fe-4S ferredoxin-type" evidence="8">
    <location>
        <begin position="4"/>
        <end position="23"/>
    </location>
</feature>
<sequence length="192" mass="20646">MTQFGFYFNQEDCIGCRVCQVACCDRNDLAPGVTFRRVESFETGAYPTATVYHYALTCNHCAKPACVANCPSGAMQKDPDDGTVFIDYKECIGCGTCVKSCPYGVPVLQEDKGTSGKCDGCKAFRDAGQNPVCVDACVMRALEYGDIEELRAQHGTAVSALPILPDPAATDPSLAVDPKEAALSEQYKPFII</sequence>
<dbReference type="PANTHER" id="PTHR43177">
    <property type="entry name" value="PROTEIN NRFC"/>
    <property type="match status" value="1"/>
</dbReference>
<evidence type="ECO:0000259" key="8">
    <source>
        <dbReference type="PROSITE" id="PS51379"/>
    </source>
</evidence>
<reference evidence="9 10" key="1">
    <citation type="submission" date="2023-05" db="EMBL/GenBank/DDBJ databases">
        <title>Gordonibacter KGMB12511T sp. nov., isolated from faeces of healthy Korean.</title>
        <authorList>
            <person name="Kim H.S."/>
            <person name="Kim J.-S."/>
            <person name="Suh M.K."/>
            <person name="Eom M.K."/>
            <person name="Do H.E."/>
            <person name="Lee J.-S."/>
        </authorList>
    </citation>
    <scope>NUCLEOTIDE SEQUENCE [LARGE SCALE GENOMIC DNA]</scope>
    <source>
        <strain evidence="9 10">KGMB12511</strain>
    </source>
</reference>
<dbReference type="EMBL" id="JASJEU010000007">
    <property type="protein sequence ID" value="MDJ1649939.1"/>
    <property type="molecule type" value="Genomic_DNA"/>
</dbReference>
<dbReference type="InterPro" id="IPR017900">
    <property type="entry name" value="4Fe4S_Fe_S_CS"/>
</dbReference>
<feature type="domain" description="4Fe-4S ferredoxin-type" evidence="8">
    <location>
        <begin position="48"/>
        <end position="80"/>
    </location>
</feature>
<organism evidence="9 10">
    <name type="scientific">Gordonibacter faecis</name>
    <dbReference type="NCBI Taxonomy" id="3047475"/>
    <lineage>
        <taxon>Bacteria</taxon>
        <taxon>Bacillati</taxon>
        <taxon>Actinomycetota</taxon>
        <taxon>Coriobacteriia</taxon>
        <taxon>Eggerthellales</taxon>
        <taxon>Eggerthellaceae</taxon>
        <taxon>Gordonibacter</taxon>
    </lineage>
</organism>
<evidence type="ECO:0000256" key="4">
    <source>
        <dbReference type="ARBA" id="ARBA00022737"/>
    </source>
</evidence>
<protein>
    <submittedName>
        <fullName evidence="9">4Fe-4S dicluster domain-containing protein</fullName>
    </submittedName>
</protein>
<keyword evidence="6" id="KW-0408">Iron</keyword>
<evidence type="ECO:0000256" key="7">
    <source>
        <dbReference type="ARBA" id="ARBA00023014"/>
    </source>
</evidence>
<proteinExistence type="predicted"/>
<dbReference type="RefSeq" id="WP_283831285.1">
    <property type="nucleotide sequence ID" value="NZ_JASJEU010000007.1"/>
</dbReference>
<evidence type="ECO:0000256" key="3">
    <source>
        <dbReference type="ARBA" id="ARBA00022723"/>
    </source>
</evidence>
<keyword evidence="1" id="KW-0813">Transport</keyword>
<dbReference type="PROSITE" id="PS00198">
    <property type="entry name" value="4FE4S_FER_1"/>
    <property type="match status" value="1"/>
</dbReference>
<keyword evidence="10" id="KW-1185">Reference proteome</keyword>
<evidence type="ECO:0000256" key="2">
    <source>
        <dbReference type="ARBA" id="ARBA00022485"/>
    </source>
</evidence>
<keyword evidence="3" id="KW-0479">Metal-binding</keyword>
<keyword evidence="5" id="KW-0249">Electron transport</keyword>
<evidence type="ECO:0000256" key="6">
    <source>
        <dbReference type="ARBA" id="ARBA00023004"/>
    </source>
</evidence>
<dbReference type="PANTHER" id="PTHR43177:SF5">
    <property type="entry name" value="ANAEROBIC DIMETHYL SULFOXIDE REDUCTASE CHAIN B-RELATED"/>
    <property type="match status" value="1"/>
</dbReference>
<keyword evidence="4" id="KW-0677">Repeat</keyword>
<evidence type="ECO:0000313" key="10">
    <source>
        <dbReference type="Proteomes" id="UP001232750"/>
    </source>
</evidence>
<comment type="caution">
    <text evidence="9">The sequence shown here is derived from an EMBL/GenBank/DDBJ whole genome shotgun (WGS) entry which is preliminary data.</text>
</comment>
<evidence type="ECO:0000313" key="9">
    <source>
        <dbReference type="EMBL" id="MDJ1649939.1"/>
    </source>
</evidence>
<dbReference type="Pfam" id="PF13247">
    <property type="entry name" value="Fer4_11"/>
    <property type="match status" value="1"/>
</dbReference>
<evidence type="ECO:0000256" key="5">
    <source>
        <dbReference type="ARBA" id="ARBA00022982"/>
    </source>
</evidence>